<evidence type="ECO:0000313" key="16">
    <source>
        <dbReference type="EMBL" id="ALR21191.1"/>
    </source>
</evidence>
<evidence type="ECO:0000256" key="11">
    <source>
        <dbReference type="PROSITE-ProRule" id="PRU01360"/>
    </source>
</evidence>
<keyword evidence="2 11" id="KW-0813">Transport</keyword>
<name>A0A0S3F0J8_9SPHN</name>
<keyword evidence="17" id="KW-1185">Reference proteome</keyword>
<keyword evidence="5 11" id="KW-0812">Transmembrane</keyword>
<dbReference type="EMBL" id="CP013264">
    <property type="protein sequence ID" value="ALR21191.1"/>
    <property type="molecule type" value="Genomic_DNA"/>
</dbReference>
<evidence type="ECO:0000313" key="17">
    <source>
        <dbReference type="Proteomes" id="UP000056968"/>
    </source>
</evidence>
<gene>
    <name evidence="16" type="ORF">ATN00_13725</name>
</gene>
<dbReference type="KEGG" id="sbd:ATN00_13725"/>
<comment type="similarity">
    <text evidence="11 12">Belongs to the TonB-dependent receptor family.</text>
</comment>
<evidence type="ECO:0000256" key="3">
    <source>
        <dbReference type="ARBA" id="ARBA00022452"/>
    </source>
</evidence>
<evidence type="ECO:0000256" key="7">
    <source>
        <dbReference type="ARBA" id="ARBA00023065"/>
    </source>
</evidence>
<dbReference type="OrthoDB" id="7177879at2"/>
<evidence type="ECO:0008006" key="18">
    <source>
        <dbReference type="Google" id="ProtNLM"/>
    </source>
</evidence>
<evidence type="ECO:0000256" key="5">
    <source>
        <dbReference type="ARBA" id="ARBA00022692"/>
    </source>
</evidence>
<dbReference type="STRING" id="1332080.ATN00_13725"/>
<keyword evidence="6" id="KW-0408">Iron</keyword>
<evidence type="ECO:0000256" key="1">
    <source>
        <dbReference type="ARBA" id="ARBA00004571"/>
    </source>
</evidence>
<feature type="domain" description="TonB-dependent receptor plug" evidence="15">
    <location>
        <begin position="52"/>
        <end position="154"/>
    </location>
</feature>
<evidence type="ECO:0000259" key="14">
    <source>
        <dbReference type="Pfam" id="PF00593"/>
    </source>
</evidence>
<dbReference type="InterPro" id="IPR012910">
    <property type="entry name" value="Plug_dom"/>
</dbReference>
<dbReference type="PROSITE" id="PS52016">
    <property type="entry name" value="TONB_DEPENDENT_REC_3"/>
    <property type="match status" value="1"/>
</dbReference>
<keyword evidence="13" id="KW-0732">Signal</keyword>
<keyword evidence="8 12" id="KW-0798">TonB box</keyword>
<feature type="chain" id="PRO_5006611833" description="TonB-dependent receptor" evidence="13">
    <location>
        <begin position="26"/>
        <end position="749"/>
    </location>
</feature>
<dbReference type="GO" id="GO:0009279">
    <property type="term" value="C:cell outer membrane"/>
    <property type="evidence" value="ECO:0007669"/>
    <property type="project" value="UniProtKB-SubCell"/>
</dbReference>
<organism evidence="16 17">
    <name type="scientific">Sphingobium baderi</name>
    <dbReference type="NCBI Taxonomy" id="1332080"/>
    <lineage>
        <taxon>Bacteria</taxon>
        <taxon>Pseudomonadati</taxon>
        <taxon>Pseudomonadota</taxon>
        <taxon>Alphaproteobacteria</taxon>
        <taxon>Sphingomonadales</taxon>
        <taxon>Sphingomonadaceae</taxon>
        <taxon>Sphingobium</taxon>
    </lineage>
</organism>
<evidence type="ECO:0000259" key="15">
    <source>
        <dbReference type="Pfam" id="PF07715"/>
    </source>
</evidence>
<dbReference type="PANTHER" id="PTHR32552:SF81">
    <property type="entry name" value="TONB-DEPENDENT OUTER MEMBRANE RECEPTOR"/>
    <property type="match status" value="1"/>
</dbReference>
<accession>A0A0S3F0J8</accession>
<evidence type="ECO:0000256" key="13">
    <source>
        <dbReference type="SAM" id="SignalP"/>
    </source>
</evidence>
<dbReference type="InterPro" id="IPR039426">
    <property type="entry name" value="TonB-dep_rcpt-like"/>
</dbReference>
<keyword evidence="9 11" id="KW-0472">Membrane</keyword>
<evidence type="ECO:0000256" key="12">
    <source>
        <dbReference type="RuleBase" id="RU003357"/>
    </source>
</evidence>
<comment type="subcellular location">
    <subcellularLocation>
        <location evidence="1 11">Cell outer membrane</location>
        <topology evidence="1 11">Multi-pass membrane protein</topology>
    </subcellularLocation>
</comment>
<keyword evidence="7" id="KW-0406">Ion transport</keyword>
<evidence type="ECO:0000256" key="8">
    <source>
        <dbReference type="ARBA" id="ARBA00023077"/>
    </source>
</evidence>
<dbReference type="InterPro" id="IPR036942">
    <property type="entry name" value="Beta-barrel_TonB_sf"/>
</dbReference>
<evidence type="ECO:0000256" key="2">
    <source>
        <dbReference type="ARBA" id="ARBA00022448"/>
    </source>
</evidence>
<dbReference type="GO" id="GO:0006826">
    <property type="term" value="P:iron ion transport"/>
    <property type="evidence" value="ECO:0007669"/>
    <property type="project" value="UniProtKB-KW"/>
</dbReference>
<feature type="domain" description="TonB-dependent receptor-like beta-barrel" evidence="14">
    <location>
        <begin position="333"/>
        <end position="710"/>
    </location>
</feature>
<dbReference type="Proteomes" id="UP000056968">
    <property type="component" value="Chromosome"/>
</dbReference>
<dbReference type="AlphaFoldDB" id="A0A0S3F0J8"/>
<dbReference type="SUPFAM" id="SSF56935">
    <property type="entry name" value="Porins"/>
    <property type="match status" value="1"/>
</dbReference>
<keyword evidence="4" id="KW-0410">Iron transport</keyword>
<protein>
    <recommendedName>
        <fullName evidence="18">TonB-dependent receptor</fullName>
    </recommendedName>
</protein>
<dbReference type="PANTHER" id="PTHR32552">
    <property type="entry name" value="FERRICHROME IRON RECEPTOR-RELATED"/>
    <property type="match status" value="1"/>
</dbReference>
<dbReference type="Pfam" id="PF00593">
    <property type="entry name" value="TonB_dep_Rec_b-barrel"/>
    <property type="match status" value="1"/>
</dbReference>
<dbReference type="Gene3D" id="2.40.170.20">
    <property type="entry name" value="TonB-dependent receptor, beta-barrel domain"/>
    <property type="match status" value="1"/>
</dbReference>
<sequence length="749" mass="82198">MQMNHRFQVGLAALATCLAGQPALAQQSSPAQLSSDLSGDIIVTARRQSERLQDVPISIIAIDGDTLNERNVKTLNDLPAVAAGLSVQNTASNRNDTTFSIRGQGQTFGQNSPGVVTYFADVPDFGKQFFDLENVQVLKGPQGTLFGRNTTGGAVLFVPRKPGNEFSGYVIGRLGSYDRHDLEFAMGGALIPDQLMVRLSGQILRRDGFTKNLFDNSRTDNERKTSFRASVVIQPFEWLENYFIYQYTHINEAGSGAAIAGFTPASLNPNIAPLEGQLTTYLAEQLARGPRTINVNFPLGNGLKSKGFVNTTTAKINDNISVKNIFSRRLFKQKTDYDIDGTPLPILDVSNPYQSDFNIERTEEVQLHGEFGMLTGTIGYYDEYFKSPPSVGFDTVQYVLVPFGGPIRAFAIGNSKNTSKAGYAQFDLRPTDGLTLTAGIRRTKDFRSSTSATTLVPFPGVEIPLGGATVSGTFKATTWNLNALYEINRDINVYASVRKGYKSGGFNSTALNPADRFFAPETVTDYEIGLKSQWQLGGWQLRANVDLFYDDYKNIQRFVNLNTTPASTVTRNAAAGKIKGVDVDLVVKPVKWFDVAVKYTYLDAKYDSYTDPSLGDLSNSRFPNSPKHQLNVTPRITLPIPESLGNVTATANIYYQSLIAFDPVNRFNGNPIAALSVPGSIAPSYTKIDLRLDWRRIAGSGFSAAVFARNVTDKDYIVGGNNQLPTQFGTVAYLYGEPRMFGVEGRFEF</sequence>
<proteinExistence type="inferred from homology"/>
<evidence type="ECO:0000256" key="4">
    <source>
        <dbReference type="ARBA" id="ARBA00022496"/>
    </source>
</evidence>
<keyword evidence="10 11" id="KW-0998">Cell outer membrane</keyword>
<dbReference type="Pfam" id="PF07715">
    <property type="entry name" value="Plug"/>
    <property type="match status" value="1"/>
</dbReference>
<evidence type="ECO:0000256" key="9">
    <source>
        <dbReference type="ARBA" id="ARBA00023136"/>
    </source>
</evidence>
<feature type="signal peptide" evidence="13">
    <location>
        <begin position="1"/>
        <end position="25"/>
    </location>
</feature>
<evidence type="ECO:0000256" key="10">
    <source>
        <dbReference type="ARBA" id="ARBA00023237"/>
    </source>
</evidence>
<reference evidence="16 17" key="1">
    <citation type="submission" date="2015-11" db="EMBL/GenBank/DDBJ databases">
        <title>A Two-component Flavoprotein Monooxygenase System MeaXY Responsible for para-Hydroxylation of 2-Methyl-6-ethylaniline and 2,6-Diethylaniline in Sphingobium baderi DE-13.</title>
        <authorList>
            <person name="Cheng M."/>
            <person name="Meng Q."/>
            <person name="Yang Y."/>
            <person name="Chu C."/>
            <person name="Yan X."/>
            <person name="He J."/>
            <person name="Li S."/>
        </authorList>
    </citation>
    <scope>NUCLEOTIDE SEQUENCE [LARGE SCALE GENOMIC DNA]</scope>
    <source>
        <strain evidence="16 17">DE-13</strain>
    </source>
</reference>
<evidence type="ECO:0000256" key="6">
    <source>
        <dbReference type="ARBA" id="ARBA00023004"/>
    </source>
</evidence>
<keyword evidence="3 11" id="KW-1134">Transmembrane beta strand</keyword>
<dbReference type="InterPro" id="IPR000531">
    <property type="entry name" value="Beta-barrel_TonB"/>
</dbReference>